<protein>
    <submittedName>
        <fullName evidence="1">Uncharacterized protein</fullName>
    </submittedName>
</protein>
<proteinExistence type="predicted"/>
<evidence type="ECO:0000313" key="1">
    <source>
        <dbReference type="EMBL" id="GFS23232.1"/>
    </source>
</evidence>
<dbReference type="PANTHER" id="PTHR46601:SF1">
    <property type="entry name" value="ADF-H DOMAIN-CONTAINING PROTEIN"/>
    <property type="match status" value="1"/>
</dbReference>
<accession>A0AAV4JQK7</accession>
<dbReference type="AlphaFoldDB" id="A0AAV4JQK7"/>
<gene>
    <name evidence="1" type="ORF">ElyMa_006971800</name>
</gene>
<sequence length="172" mass="19035">MMYLSDDINHDFHAVNTFTEDAISSLKKITCVHELVIWSDGCVSQYKTSQPTQTSQPSDEGRAARNFEVMASLSDDINHDFHVVNTFTEDAISSLKKITCVDELVIWSDGCASQYKDKGTFVDLSLMQMKVQRCYFSSEHGKGKADGATGVLSQAMSQSVAGERSFRNASDL</sequence>
<organism evidence="1 2">
    <name type="scientific">Elysia marginata</name>
    <dbReference type="NCBI Taxonomy" id="1093978"/>
    <lineage>
        <taxon>Eukaryota</taxon>
        <taxon>Metazoa</taxon>
        <taxon>Spiralia</taxon>
        <taxon>Lophotrochozoa</taxon>
        <taxon>Mollusca</taxon>
        <taxon>Gastropoda</taxon>
        <taxon>Heterobranchia</taxon>
        <taxon>Euthyneura</taxon>
        <taxon>Panpulmonata</taxon>
        <taxon>Sacoglossa</taxon>
        <taxon>Placobranchoidea</taxon>
        <taxon>Plakobranchidae</taxon>
        <taxon>Elysia</taxon>
    </lineage>
</organism>
<dbReference type="PANTHER" id="PTHR46601">
    <property type="entry name" value="ULP_PROTEASE DOMAIN-CONTAINING PROTEIN"/>
    <property type="match status" value="1"/>
</dbReference>
<dbReference type="Proteomes" id="UP000762676">
    <property type="component" value="Unassembled WGS sequence"/>
</dbReference>
<keyword evidence="2" id="KW-1185">Reference proteome</keyword>
<dbReference type="EMBL" id="BMAT01013933">
    <property type="protein sequence ID" value="GFS23232.1"/>
    <property type="molecule type" value="Genomic_DNA"/>
</dbReference>
<reference evidence="1 2" key="1">
    <citation type="journal article" date="2021" name="Elife">
        <title>Chloroplast acquisition without the gene transfer in kleptoplastic sea slugs, Plakobranchus ocellatus.</title>
        <authorList>
            <person name="Maeda T."/>
            <person name="Takahashi S."/>
            <person name="Yoshida T."/>
            <person name="Shimamura S."/>
            <person name="Takaki Y."/>
            <person name="Nagai Y."/>
            <person name="Toyoda A."/>
            <person name="Suzuki Y."/>
            <person name="Arimoto A."/>
            <person name="Ishii H."/>
            <person name="Satoh N."/>
            <person name="Nishiyama T."/>
            <person name="Hasebe M."/>
            <person name="Maruyama T."/>
            <person name="Minagawa J."/>
            <person name="Obokata J."/>
            <person name="Shigenobu S."/>
        </authorList>
    </citation>
    <scope>NUCLEOTIDE SEQUENCE [LARGE SCALE GENOMIC DNA]</scope>
</reference>
<evidence type="ECO:0000313" key="2">
    <source>
        <dbReference type="Proteomes" id="UP000762676"/>
    </source>
</evidence>
<comment type="caution">
    <text evidence="1">The sequence shown here is derived from an EMBL/GenBank/DDBJ whole genome shotgun (WGS) entry which is preliminary data.</text>
</comment>
<name>A0AAV4JQK7_9GAST</name>